<reference evidence="2 3" key="1">
    <citation type="submission" date="2018-12" db="EMBL/GenBank/DDBJ databases">
        <authorList>
            <consortium name="Pathogen Informatics"/>
        </authorList>
    </citation>
    <scope>NUCLEOTIDE SEQUENCE [LARGE SCALE GENOMIC DNA]</scope>
    <source>
        <strain evidence="2 3">NCTC10047</strain>
    </source>
</reference>
<protein>
    <submittedName>
        <fullName evidence="2">Exochitinase</fullName>
    </submittedName>
</protein>
<organism evidence="2 3">
    <name type="scientific">Salmonella enterica subsp. arizonae</name>
    <dbReference type="NCBI Taxonomy" id="59203"/>
    <lineage>
        <taxon>Bacteria</taxon>
        <taxon>Pseudomonadati</taxon>
        <taxon>Pseudomonadota</taxon>
        <taxon>Gammaproteobacteria</taxon>
        <taxon>Enterobacterales</taxon>
        <taxon>Enterobacteriaceae</taxon>
        <taxon>Salmonella</taxon>
    </lineage>
</organism>
<accession>A0A447R9R8</accession>
<name>A0A447R9R8_SALER</name>
<dbReference type="EMBL" id="LR134156">
    <property type="protein sequence ID" value="VEA79008.1"/>
    <property type="molecule type" value="Genomic_DNA"/>
</dbReference>
<evidence type="ECO:0000256" key="1">
    <source>
        <dbReference type="SAM" id="MobiDB-lite"/>
    </source>
</evidence>
<feature type="compositionally biased region" description="Acidic residues" evidence="1">
    <location>
        <begin position="55"/>
        <end position="85"/>
    </location>
</feature>
<proteinExistence type="predicted"/>
<dbReference type="AlphaFoldDB" id="A0A447R9R8"/>
<evidence type="ECO:0000313" key="2">
    <source>
        <dbReference type="EMBL" id="VEA79008.1"/>
    </source>
</evidence>
<dbReference type="Gene3D" id="2.10.10.20">
    <property type="entry name" value="Carbohydrate-binding module superfamily 5/12"/>
    <property type="match status" value="1"/>
</dbReference>
<dbReference type="CDD" id="cd12215">
    <property type="entry name" value="ChiC_BD"/>
    <property type="match status" value="1"/>
</dbReference>
<evidence type="ECO:0000313" key="3">
    <source>
        <dbReference type="Proteomes" id="UP000275676"/>
    </source>
</evidence>
<dbReference type="Proteomes" id="UP000275676">
    <property type="component" value="Chromosome"/>
</dbReference>
<sequence>MADKTAEIIEVVVPEVSEKTAFQFTLFVRDCYNEPSSQQRFVLTAVPALSQVQPEPEEEEEEEEEIIVPVPDEEEDTTPAEDDTPADDKTSPYAQWEASTVYGASWGTFEIVSWKGHNYQVKWWGYGRSA</sequence>
<feature type="region of interest" description="Disordered" evidence="1">
    <location>
        <begin position="50"/>
        <end position="94"/>
    </location>
</feature>
<gene>
    <name evidence="2" type="ORF">NCTC10047_04984</name>
</gene>